<feature type="transmembrane region" description="Helical" evidence="8">
    <location>
        <begin position="78"/>
        <end position="96"/>
    </location>
</feature>
<dbReference type="GO" id="GO:0005886">
    <property type="term" value="C:plasma membrane"/>
    <property type="evidence" value="ECO:0007669"/>
    <property type="project" value="TreeGrafter"/>
</dbReference>
<evidence type="ECO:0000313" key="10">
    <source>
        <dbReference type="EMBL" id="OXA63863.1"/>
    </source>
</evidence>
<feature type="transmembrane region" description="Helical" evidence="8">
    <location>
        <begin position="206"/>
        <end position="223"/>
    </location>
</feature>
<dbReference type="PANTHER" id="PTHR43029:SF10">
    <property type="entry name" value="AMMONIUM TRANSPORTER MEP2"/>
    <property type="match status" value="1"/>
</dbReference>
<dbReference type="AlphaFoldDB" id="A0A226F250"/>
<keyword evidence="3" id="KW-0813">Transport</keyword>
<evidence type="ECO:0000256" key="6">
    <source>
        <dbReference type="ARBA" id="ARBA00023136"/>
    </source>
</evidence>
<evidence type="ECO:0000256" key="7">
    <source>
        <dbReference type="ARBA" id="ARBA00023177"/>
    </source>
</evidence>
<keyword evidence="6 8" id="KW-0472">Membrane</keyword>
<protein>
    <submittedName>
        <fullName evidence="10">Ammonium transporter 1</fullName>
    </submittedName>
</protein>
<reference evidence="10 11" key="1">
    <citation type="submission" date="2015-12" db="EMBL/GenBank/DDBJ databases">
        <title>The genome of Folsomia candida.</title>
        <authorList>
            <person name="Faddeeva A."/>
            <person name="Derks M.F."/>
            <person name="Anvar Y."/>
            <person name="Smit S."/>
            <person name="Van Straalen N."/>
            <person name="Roelofs D."/>
        </authorList>
    </citation>
    <scope>NUCLEOTIDE SEQUENCE [LARGE SCALE GENOMIC DNA]</scope>
    <source>
        <strain evidence="10 11">VU population</strain>
        <tissue evidence="10">Whole body</tissue>
    </source>
</reference>
<sequence length="465" mass="50427">MENTVQLSSIFTVRLRYNSTIEGDNYPVQDLITSNFENEAFMVFGNVADVAECLMWLMVPGCGFFYSGIASSRSALSMIFLSLCAVSLTSVEWYVVGYSLSFSLTSGNSWIGDFQKSFYTGVFGKSYPTGTRISELSFCLYQGASAAFPAVLISGSIAERARILPALVFMVLWGLLVYNPCAYWSLNPNGWSYKMGVLDFGGAAPIHVPAAAAGLTYSYFLGPRSLKERSARPHNMAYLVIGMIFMWFGTFGYNVGSAFGATIQAVLSCVITNLSGSLGAVTWSILDCCFTTRGFSAYGFCCGAVVGLTVITPASGFIHPLATIPFAVISVTLCRWGCKVKEKLKLDDTLDVFTVHGLAGMVGMLLTGIFAQKSIGGSELGAGGWLDGNYCQILYQAADTVAGFSWSVLASSIIIKLMQKIPILHPGFRQPQAKAGMDHQLGESCLQPLENLQFQIMHNTFFHLR</sequence>
<dbReference type="Gene3D" id="1.10.3430.10">
    <property type="entry name" value="Ammonium transporter AmtB like domains"/>
    <property type="match status" value="1"/>
</dbReference>
<evidence type="ECO:0000256" key="1">
    <source>
        <dbReference type="ARBA" id="ARBA00004141"/>
    </source>
</evidence>
<proteinExistence type="inferred from homology"/>
<accession>A0A226F250</accession>
<feature type="domain" description="Ammonium transporter AmtB-like" evidence="9">
    <location>
        <begin position="51"/>
        <end position="425"/>
    </location>
</feature>
<keyword evidence="7" id="KW-0924">Ammonia transport</keyword>
<keyword evidence="4 8" id="KW-0812">Transmembrane</keyword>
<dbReference type="InterPro" id="IPR001905">
    <property type="entry name" value="Ammonium_transpt"/>
</dbReference>
<evidence type="ECO:0000313" key="11">
    <source>
        <dbReference type="Proteomes" id="UP000198287"/>
    </source>
</evidence>
<evidence type="ECO:0000259" key="9">
    <source>
        <dbReference type="Pfam" id="PF00909"/>
    </source>
</evidence>
<evidence type="ECO:0000256" key="4">
    <source>
        <dbReference type="ARBA" id="ARBA00022692"/>
    </source>
</evidence>
<feature type="transmembrane region" description="Helical" evidence="8">
    <location>
        <begin position="235"/>
        <end position="255"/>
    </location>
</feature>
<keyword evidence="5 8" id="KW-1133">Transmembrane helix</keyword>
<dbReference type="InterPro" id="IPR024041">
    <property type="entry name" value="NH4_transpt_AmtB-like_dom"/>
</dbReference>
<dbReference type="GO" id="GO:0008519">
    <property type="term" value="F:ammonium channel activity"/>
    <property type="evidence" value="ECO:0007669"/>
    <property type="project" value="InterPro"/>
</dbReference>
<feature type="transmembrane region" description="Helical" evidence="8">
    <location>
        <begin position="317"/>
        <end position="338"/>
    </location>
</feature>
<dbReference type="OrthoDB" id="534912at2759"/>
<comment type="subcellular location">
    <subcellularLocation>
        <location evidence="1">Membrane</location>
        <topology evidence="1">Multi-pass membrane protein</topology>
    </subcellularLocation>
</comment>
<dbReference type="SUPFAM" id="SSF111352">
    <property type="entry name" value="Ammonium transporter"/>
    <property type="match status" value="1"/>
</dbReference>
<feature type="transmembrane region" description="Helical" evidence="8">
    <location>
        <begin position="350"/>
        <end position="371"/>
    </location>
</feature>
<feature type="transmembrane region" description="Helical" evidence="8">
    <location>
        <begin position="393"/>
        <end position="415"/>
    </location>
</feature>
<dbReference type="Proteomes" id="UP000198287">
    <property type="component" value="Unassembled WGS sequence"/>
</dbReference>
<feature type="transmembrane region" description="Helical" evidence="8">
    <location>
        <begin position="133"/>
        <end position="152"/>
    </location>
</feature>
<name>A0A226F250_FOLCA</name>
<dbReference type="InterPro" id="IPR029020">
    <property type="entry name" value="Ammonium/urea_transptr"/>
</dbReference>
<feature type="transmembrane region" description="Helical" evidence="8">
    <location>
        <begin position="295"/>
        <end position="311"/>
    </location>
</feature>
<feature type="transmembrane region" description="Helical" evidence="8">
    <location>
        <begin position="40"/>
        <end position="66"/>
    </location>
</feature>
<evidence type="ECO:0000256" key="5">
    <source>
        <dbReference type="ARBA" id="ARBA00022989"/>
    </source>
</evidence>
<dbReference type="Pfam" id="PF00909">
    <property type="entry name" value="Ammonium_transp"/>
    <property type="match status" value="1"/>
</dbReference>
<evidence type="ECO:0000256" key="3">
    <source>
        <dbReference type="ARBA" id="ARBA00022448"/>
    </source>
</evidence>
<evidence type="ECO:0000256" key="2">
    <source>
        <dbReference type="ARBA" id="ARBA00005887"/>
    </source>
</evidence>
<dbReference type="OMA" id="WRWVDNG"/>
<comment type="caution">
    <text evidence="10">The sequence shown here is derived from an EMBL/GenBank/DDBJ whole genome shotgun (WGS) entry which is preliminary data.</text>
</comment>
<organism evidence="10 11">
    <name type="scientific">Folsomia candida</name>
    <name type="common">Springtail</name>
    <dbReference type="NCBI Taxonomy" id="158441"/>
    <lineage>
        <taxon>Eukaryota</taxon>
        <taxon>Metazoa</taxon>
        <taxon>Ecdysozoa</taxon>
        <taxon>Arthropoda</taxon>
        <taxon>Hexapoda</taxon>
        <taxon>Collembola</taxon>
        <taxon>Entomobryomorpha</taxon>
        <taxon>Isotomoidea</taxon>
        <taxon>Isotomidae</taxon>
        <taxon>Proisotominae</taxon>
        <taxon>Folsomia</taxon>
    </lineage>
</organism>
<keyword evidence="11" id="KW-1185">Reference proteome</keyword>
<evidence type="ECO:0000256" key="8">
    <source>
        <dbReference type="SAM" id="Phobius"/>
    </source>
</evidence>
<feature type="transmembrane region" description="Helical" evidence="8">
    <location>
        <begin position="164"/>
        <end position="186"/>
    </location>
</feature>
<feature type="transmembrane region" description="Helical" evidence="8">
    <location>
        <begin position="261"/>
        <end position="283"/>
    </location>
</feature>
<dbReference type="PANTHER" id="PTHR43029">
    <property type="entry name" value="AMMONIUM TRANSPORTER MEP2"/>
    <property type="match status" value="1"/>
</dbReference>
<dbReference type="EMBL" id="LNIX01000001">
    <property type="protein sequence ID" value="OXA63863.1"/>
    <property type="molecule type" value="Genomic_DNA"/>
</dbReference>
<gene>
    <name evidence="10" type="ORF">Fcan01_01395</name>
</gene>
<comment type="similarity">
    <text evidence="2">Belongs to the ammonia transporter channel (TC 1.A.11.2) family.</text>
</comment>